<evidence type="ECO:0000313" key="3">
    <source>
        <dbReference type="EMBL" id="RVU35084.1"/>
    </source>
</evidence>
<protein>
    <submittedName>
        <fullName evidence="3">Glutathione S-transferase family protein</fullName>
    </submittedName>
</protein>
<dbReference type="PANTHER" id="PTHR43968:SF6">
    <property type="entry name" value="GLUTATHIONE S-TRANSFERASE OMEGA"/>
    <property type="match status" value="1"/>
</dbReference>
<dbReference type="InterPro" id="IPR036249">
    <property type="entry name" value="Thioredoxin-like_sf"/>
</dbReference>
<dbReference type="GO" id="GO:0016740">
    <property type="term" value="F:transferase activity"/>
    <property type="evidence" value="ECO:0007669"/>
    <property type="project" value="UniProtKB-KW"/>
</dbReference>
<keyword evidence="4" id="KW-1185">Reference proteome</keyword>
<dbReference type="PROSITE" id="PS50404">
    <property type="entry name" value="GST_NTER"/>
    <property type="match status" value="1"/>
</dbReference>
<proteinExistence type="predicted"/>
<dbReference type="InterPro" id="IPR050983">
    <property type="entry name" value="GST_Omega/HSP26"/>
</dbReference>
<keyword evidence="3" id="KW-0808">Transferase</keyword>
<organism evidence="3 4">
    <name type="scientific">Hwanghaeella grinnelliae</name>
    <dbReference type="NCBI Taxonomy" id="2500179"/>
    <lineage>
        <taxon>Bacteria</taxon>
        <taxon>Pseudomonadati</taxon>
        <taxon>Pseudomonadota</taxon>
        <taxon>Alphaproteobacteria</taxon>
        <taxon>Rhodospirillales</taxon>
        <taxon>Rhodospirillaceae</taxon>
        <taxon>Hwanghaeella</taxon>
    </lineage>
</organism>
<dbReference type="GO" id="GO:0005737">
    <property type="term" value="C:cytoplasm"/>
    <property type="evidence" value="ECO:0007669"/>
    <property type="project" value="TreeGrafter"/>
</dbReference>
<dbReference type="Proteomes" id="UP000287447">
    <property type="component" value="Unassembled WGS sequence"/>
</dbReference>
<feature type="domain" description="GST C-terminal" evidence="2">
    <location>
        <begin position="88"/>
        <end position="216"/>
    </location>
</feature>
<dbReference type="PANTHER" id="PTHR43968">
    <property type="match status" value="1"/>
</dbReference>
<evidence type="ECO:0000259" key="2">
    <source>
        <dbReference type="PROSITE" id="PS50405"/>
    </source>
</evidence>
<evidence type="ECO:0000259" key="1">
    <source>
        <dbReference type="PROSITE" id="PS50404"/>
    </source>
</evidence>
<name>A0A3S2W3E9_9PROT</name>
<dbReference type="Gene3D" id="3.40.30.10">
    <property type="entry name" value="Glutaredoxin"/>
    <property type="match status" value="1"/>
</dbReference>
<comment type="caution">
    <text evidence="3">The sequence shown here is derived from an EMBL/GenBank/DDBJ whole genome shotgun (WGS) entry which is preliminary data.</text>
</comment>
<reference evidence="4" key="1">
    <citation type="submission" date="2019-01" db="EMBL/GenBank/DDBJ databases">
        <title>Gri0909 isolated from a small marine red alga.</title>
        <authorList>
            <person name="Kim J."/>
            <person name="Jeong S.E."/>
            <person name="Jeon C.O."/>
        </authorList>
    </citation>
    <scope>NUCLEOTIDE SEQUENCE [LARGE SCALE GENOMIC DNA]</scope>
    <source>
        <strain evidence="4">Gri0909</strain>
    </source>
</reference>
<dbReference type="SFLD" id="SFLDS00019">
    <property type="entry name" value="Glutathione_Transferase_(cytos"/>
    <property type="match status" value="1"/>
</dbReference>
<dbReference type="InterPro" id="IPR004045">
    <property type="entry name" value="Glutathione_S-Trfase_N"/>
</dbReference>
<feature type="domain" description="GST N-terminal" evidence="1">
    <location>
        <begin position="3"/>
        <end position="83"/>
    </location>
</feature>
<gene>
    <name evidence="3" type="ORF">EOI86_19870</name>
</gene>
<dbReference type="EMBL" id="SADE01000003">
    <property type="protein sequence ID" value="RVU35084.1"/>
    <property type="molecule type" value="Genomic_DNA"/>
</dbReference>
<dbReference type="SFLD" id="SFLDG00358">
    <property type="entry name" value="Main_(cytGST)"/>
    <property type="match status" value="1"/>
</dbReference>
<accession>A0A3S2W3E9</accession>
<dbReference type="RefSeq" id="WP_127767405.1">
    <property type="nucleotide sequence ID" value="NZ_SADE01000003.1"/>
</dbReference>
<dbReference type="SUPFAM" id="SSF52833">
    <property type="entry name" value="Thioredoxin-like"/>
    <property type="match status" value="1"/>
</dbReference>
<dbReference type="PROSITE" id="PS50405">
    <property type="entry name" value="GST_CTER"/>
    <property type="match status" value="1"/>
</dbReference>
<dbReference type="InterPro" id="IPR036282">
    <property type="entry name" value="Glutathione-S-Trfase_C_sf"/>
</dbReference>
<dbReference type="InterPro" id="IPR040079">
    <property type="entry name" value="Glutathione_S-Trfase"/>
</dbReference>
<dbReference type="InterPro" id="IPR010987">
    <property type="entry name" value="Glutathione-S-Trfase_C-like"/>
</dbReference>
<dbReference type="AlphaFoldDB" id="A0A3S2W3E9"/>
<dbReference type="OrthoDB" id="9797500at2"/>
<dbReference type="Gene3D" id="1.20.1050.10">
    <property type="match status" value="1"/>
</dbReference>
<dbReference type="SUPFAM" id="SSF47616">
    <property type="entry name" value="GST C-terminal domain-like"/>
    <property type="match status" value="1"/>
</dbReference>
<sequence length="220" mass="24275">MAEPVELHGMYFSVYVRIARLTLAEKGVGYSLVPLNPFAEDPPDPNRDLHPFGKMPVFMHGKARIIETQAIIRYVDEAFDGPPLQPSDALGRARQNQIIGICDSYLYKALVWGLFVEILRKPVEGGETDPGVVGASLKMTDTAFSVIETLLPEVGSDGVTLSDLYLAPILDYGLRVEAAADAAMPYPRLRGLWNHLRERSSVLDTEPSDFISDLPPHTLL</sequence>
<dbReference type="Pfam" id="PF13417">
    <property type="entry name" value="GST_N_3"/>
    <property type="match status" value="1"/>
</dbReference>
<evidence type="ECO:0000313" key="4">
    <source>
        <dbReference type="Proteomes" id="UP000287447"/>
    </source>
</evidence>